<accession>A0ABZ1TXM1</accession>
<keyword evidence="2" id="KW-0548">Nucleotidyltransferase</keyword>
<keyword evidence="2" id="KW-0695">RNA-directed DNA polymerase</keyword>
<dbReference type="EMBL" id="CP108110">
    <property type="protein sequence ID" value="WUQ83100.1"/>
    <property type="molecule type" value="Genomic_DNA"/>
</dbReference>
<dbReference type="PROSITE" id="PS50878">
    <property type="entry name" value="RT_POL"/>
    <property type="match status" value="1"/>
</dbReference>
<dbReference type="RefSeq" id="WP_328954133.1">
    <property type="nucleotide sequence ID" value="NZ_CP108110.1"/>
</dbReference>
<dbReference type="SUPFAM" id="SSF56672">
    <property type="entry name" value="DNA/RNA polymerases"/>
    <property type="match status" value="1"/>
</dbReference>
<dbReference type="Proteomes" id="UP001432222">
    <property type="component" value="Chromosome"/>
</dbReference>
<sequence>MPFLVDPRHLKAAARACMRRAGAPGADGMSWAEFRQGMDGRLEALAEQLRTGSWAPGPLREVGITAYTGKEFHSVIPTVGDRIVQRAMRGAIEPVLERRAFADWVSGYRAGRNRITALRDSDRHLREGYRWVADVDVRRVSEGSNATEATDWLAEHVADGSFLRLFERVLESLPYPLVPGTALAPLLINLRLSRADARLTEYRAVRFADNYCVFCDDAEQAGEAIEAVTRALARCGLRPNLTKSKVWAGVNAEDLFLIAG</sequence>
<protein>
    <submittedName>
        <fullName evidence="2">Reverse transcriptase/maturase family protein</fullName>
    </submittedName>
</protein>
<evidence type="ECO:0000259" key="1">
    <source>
        <dbReference type="PROSITE" id="PS50878"/>
    </source>
</evidence>
<evidence type="ECO:0000313" key="2">
    <source>
        <dbReference type="EMBL" id="WUQ83100.1"/>
    </source>
</evidence>
<dbReference type="Pfam" id="PF00078">
    <property type="entry name" value="RVT_1"/>
    <property type="match status" value="1"/>
</dbReference>
<evidence type="ECO:0000313" key="3">
    <source>
        <dbReference type="Proteomes" id="UP001432222"/>
    </source>
</evidence>
<dbReference type="PANTHER" id="PTHR34047">
    <property type="entry name" value="NUCLEAR INTRON MATURASE 1, MITOCHONDRIAL-RELATED"/>
    <property type="match status" value="1"/>
</dbReference>
<dbReference type="GO" id="GO:0003964">
    <property type="term" value="F:RNA-directed DNA polymerase activity"/>
    <property type="evidence" value="ECO:0007669"/>
    <property type="project" value="UniProtKB-KW"/>
</dbReference>
<proteinExistence type="predicted"/>
<reference evidence="2" key="1">
    <citation type="submission" date="2022-10" db="EMBL/GenBank/DDBJ databases">
        <title>The complete genomes of actinobacterial strains from the NBC collection.</title>
        <authorList>
            <person name="Joergensen T.S."/>
            <person name="Alvarez Arevalo M."/>
            <person name="Sterndorff E.B."/>
            <person name="Faurdal D."/>
            <person name="Vuksanovic O."/>
            <person name="Mourched A.-S."/>
            <person name="Charusanti P."/>
            <person name="Shaw S."/>
            <person name="Blin K."/>
            <person name="Weber T."/>
        </authorList>
    </citation>
    <scope>NUCLEOTIDE SEQUENCE</scope>
    <source>
        <strain evidence="2">NBC_00222</strain>
    </source>
</reference>
<feature type="domain" description="Reverse transcriptase" evidence="1">
    <location>
        <begin position="1"/>
        <end position="260"/>
    </location>
</feature>
<name>A0ABZ1TXM1_9ACTN</name>
<dbReference type="InterPro" id="IPR000477">
    <property type="entry name" value="RT_dom"/>
</dbReference>
<dbReference type="InterPro" id="IPR043502">
    <property type="entry name" value="DNA/RNA_pol_sf"/>
</dbReference>
<dbReference type="PANTHER" id="PTHR34047:SF8">
    <property type="entry name" value="PROTEIN YKFC"/>
    <property type="match status" value="1"/>
</dbReference>
<dbReference type="CDD" id="cd01651">
    <property type="entry name" value="RT_G2_intron"/>
    <property type="match status" value="1"/>
</dbReference>
<keyword evidence="2" id="KW-0808">Transferase</keyword>
<gene>
    <name evidence="2" type="ORF">OHA16_09015</name>
</gene>
<organism evidence="2 3">
    <name type="scientific">Kitasatospora purpeofusca</name>
    <dbReference type="NCBI Taxonomy" id="67352"/>
    <lineage>
        <taxon>Bacteria</taxon>
        <taxon>Bacillati</taxon>
        <taxon>Actinomycetota</taxon>
        <taxon>Actinomycetes</taxon>
        <taxon>Kitasatosporales</taxon>
        <taxon>Streptomycetaceae</taxon>
        <taxon>Kitasatospora</taxon>
    </lineage>
</organism>
<keyword evidence="3" id="KW-1185">Reference proteome</keyword>
<dbReference type="InterPro" id="IPR051083">
    <property type="entry name" value="GrpII_Intron_Splice-Mob/Def"/>
</dbReference>